<dbReference type="InterPro" id="IPR055421">
    <property type="entry name" value="TMEM132_3rd"/>
</dbReference>
<comment type="similarity">
    <text evidence="2">Belongs to the TMEM132 family.</text>
</comment>
<feature type="domain" description="Transmembrane protein TMEM132 cohesin-like" evidence="12">
    <location>
        <begin position="271"/>
        <end position="417"/>
    </location>
</feature>
<keyword evidence="8" id="KW-0732">Signal</keyword>
<feature type="region of interest" description="Disordered" evidence="6">
    <location>
        <begin position="968"/>
        <end position="1046"/>
    </location>
</feature>
<feature type="compositionally biased region" description="Acidic residues" evidence="6">
    <location>
        <begin position="792"/>
        <end position="807"/>
    </location>
</feature>
<reference evidence="16" key="5">
    <citation type="submission" date="2025-09" db="UniProtKB">
        <authorList>
            <consortium name="Ensembl"/>
        </authorList>
    </citation>
    <scope>IDENTIFICATION</scope>
</reference>
<keyword evidence="17" id="KW-1185">Reference proteome</keyword>
<feature type="transmembrane region" description="Helical" evidence="7">
    <location>
        <begin position="919"/>
        <end position="944"/>
    </location>
</feature>
<dbReference type="GeneTree" id="ENSGT00940000158479"/>
<keyword evidence="5 7" id="KW-0472">Membrane</keyword>
<dbReference type="AlphaFoldDB" id="A0A4W3J2A1"/>
<evidence type="ECO:0000259" key="11">
    <source>
        <dbReference type="Pfam" id="PF16070"/>
    </source>
</evidence>
<evidence type="ECO:0000259" key="14">
    <source>
        <dbReference type="Pfam" id="PF23486"/>
    </source>
</evidence>
<reference evidence="16" key="4">
    <citation type="submission" date="2025-08" db="UniProtKB">
        <authorList>
            <consortium name="Ensembl"/>
        </authorList>
    </citation>
    <scope>IDENTIFICATION</scope>
</reference>
<dbReference type="Pfam" id="PF15706">
    <property type="entry name" value="TMEM132_C"/>
    <property type="match status" value="1"/>
</dbReference>
<sequence>MWLLYDCICYKLIHGLLLVGVSDRLQSIYTSPAYLPVSYKLSNVQLAFFLKEAKTNPQWNSTRSLQRLEHFVVFQTKELPVVNASLGPFSVDRTLPKDILQPTSTLEMLDRFTMNWKVRAFIIQQRVPSNQPLVQVLFYVAGRDWDDFDVVDKLPCVRLHAFRDDVREIKSSCKLSGILAMCLVQVNLPLAWFSFSTSTLGRKKSVDNMDTVNENLQAELYYTLHSPDGNGECDDATSRKVNNIRQEGSHQQPLLRIGSINLYQPPHAQLMQEHRLDNNVFIRLPEGPLKPGEILSISVFLAPNSTVEQFTLRVKAKKGVNLDNMRSKNPTLWQLKSEILNGGKHSTATVEVNRKEGVLQNENIQSNEIIQLDFEMENFTSQSVTRRIMWHIDYRGKNPPPDSDKVVTELTVIQKDIRAIVPLSMDTEIINTAILTGRTVAIPLKVFAVEMNGVITDVSPNVECKSTNEDTIKVSKGCDYIFVSGKESRGSMNARVVFSYEHLSAPLELTVWVPKLPLQIELSDGKLSQVKGWRVPILPDRRATRDSEDEDEEERSRSRGCTLQYQHTSVRVLTQFHTTSSEGTDQVITMLGPDWSVDVTDLVSGFMEVEDTRVAQIVNSNVLAGREPGITMFKVVSPLMEAVLGETSVTVADDKVTITDLRAELVSGLSLSLESNPGNSHTFIARTTARQTLQTIKQEGVLSTWIFYSDNTAAPLTLFDVRDYTLTVSTLDNKVVSTSHNPAWSLITAEGEGSGEMIKAELLICETCQKIKRKSVLSVALVNVKVRFGSEDGSEEDSENINEDYGPDGDKFESDSFGRRPKDNLMPGTSSSQSDREESAVRKVSTTAKSSVEERTDPRVGPGRGTDGMQDSGAHYDNTQLPSIPIDIDNTELSKDLPKMNDFADPNDSTPRGLTDLEIGMYALLGVFCLAILVFLINCIVFVLKYRHKRIPPEGQANMDHSHHWVFLGNGQPLRTQPDLSPQPESPGNPLENIQTCCHSDHQSSGSSQTSVQSQVHSRADGSSGSSGKEHNEDPLHSPTSKRKRVKFTTFTTLPSEEHGLAYNSIPIADEEDIEWVCQDMGLRDPEELHSYIQRIKEIA</sequence>
<proteinExistence type="inferred from homology"/>
<dbReference type="InParanoid" id="A0A4W3J2A1"/>
<dbReference type="InterPro" id="IPR031437">
    <property type="entry name" value="Ig_TMEM132_4th"/>
</dbReference>
<evidence type="ECO:0000313" key="17">
    <source>
        <dbReference type="Proteomes" id="UP000314986"/>
    </source>
</evidence>
<dbReference type="Pfam" id="PF23039">
    <property type="entry name" value="TMEM132_3rd"/>
    <property type="match status" value="1"/>
</dbReference>
<feature type="chain" id="PRO_5021209351" evidence="8">
    <location>
        <begin position="16"/>
        <end position="1100"/>
    </location>
</feature>
<dbReference type="InterPro" id="IPR031435">
    <property type="entry name" value="TMEM132_N"/>
</dbReference>
<dbReference type="FunCoup" id="A0A4W3J2A1">
    <property type="interactions" value="68"/>
</dbReference>
<evidence type="ECO:0000256" key="5">
    <source>
        <dbReference type="ARBA" id="ARBA00023136"/>
    </source>
</evidence>
<name>A0A4W3J2A1_CALMI</name>
<evidence type="ECO:0000259" key="10">
    <source>
        <dbReference type="Pfam" id="PF15706"/>
    </source>
</evidence>
<dbReference type="GO" id="GO:0016020">
    <property type="term" value="C:membrane"/>
    <property type="evidence" value="ECO:0007669"/>
    <property type="project" value="UniProtKB-SubCell"/>
</dbReference>
<dbReference type="InterPro" id="IPR055422">
    <property type="entry name" value="Ig_TMEM132_2nd"/>
</dbReference>
<feature type="region of interest" description="Disordered" evidence="6">
    <location>
        <begin position="541"/>
        <end position="560"/>
    </location>
</feature>
<feature type="signal peptide" evidence="8">
    <location>
        <begin position="1"/>
        <end position="15"/>
    </location>
</feature>
<evidence type="ECO:0000256" key="6">
    <source>
        <dbReference type="SAM" id="MobiDB-lite"/>
    </source>
</evidence>
<feature type="domain" description="Transmembrane protein TMEM132 N-terminal" evidence="9">
    <location>
        <begin position="37"/>
        <end position="100"/>
    </location>
</feature>
<dbReference type="Pfam" id="PF23487">
    <property type="entry name" value="Ig_TMEM132_6th"/>
    <property type="match status" value="1"/>
</dbReference>
<evidence type="ECO:0000256" key="1">
    <source>
        <dbReference type="ARBA" id="ARBA00004479"/>
    </source>
</evidence>
<evidence type="ECO:0000256" key="2">
    <source>
        <dbReference type="ARBA" id="ARBA00006166"/>
    </source>
</evidence>
<keyword evidence="4 7" id="KW-1133">Transmembrane helix</keyword>
<accession>A0A4W3J2A1</accession>
<dbReference type="InterPro" id="IPR055423">
    <property type="entry name" value="Ig_TMEM132_5th"/>
</dbReference>
<protein>
    <submittedName>
        <fullName evidence="16">Transmembrane protein 132E</fullName>
    </submittedName>
</protein>
<evidence type="ECO:0000256" key="7">
    <source>
        <dbReference type="SAM" id="Phobius"/>
    </source>
</evidence>
<comment type="subcellular location">
    <subcellularLocation>
        <location evidence="1">Membrane</location>
        <topology evidence="1">Single-pass type I membrane protein</topology>
    </subcellularLocation>
</comment>
<feature type="domain" description="Transmembrane protein TMEM132 fifth" evidence="14">
    <location>
        <begin position="519"/>
        <end position="656"/>
    </location>
</feature>
<evidence type="ECO:0000313" key="16">
    <source>
        <dbReference type="Ensembl" id="ENSCMIP00000026855.1"/>
    </source>
</evidence>
<evidence type="ECO:0000259" key="12">
    <source>
        <dbReference type="Pfam" id="PF23039"/>
    </source>
</evidence>
<dbReference type="PANTHER" id="PTHR13388">
    <property type="entry name" value="DETONATOR, ISOFORM E"/>
    <property type="match status" value="1"/>
</dbReference>
<dbReference type="PANTHER" id="PTHR13388:SF7">
    <property type="entry name" value="TRANSMEMBRANE PROTEIN 132E"/>
    <property type="match status" value="1"/>
</dbReference>
<evidence type="ECO:0000259" key="9">
    <source>
        <dbReference type="Pfam" id="PF15705"/>
    </source>
</evidence>
<reference evidence="17" key="2">
    <citation type="journal article" date="2007" name="PLoS Biol.">
        <title>Survey sequencing and comparative analysis of the elephant shark (Callorhinchus milii) genome.</title>
        <authorList>
            <person name="Venkatesh B."/>
            <person name="Kirkness E.F."/>
            <person name="Loh Y.H."/>
            <person name="Halpern A.L."/>
            <person name="Lee A.P."/>
            <person name="Johnson J."/>
            <person name="Dandona N."/>
            <person name="Viswanathan L.D."/>
            <person name="Tay A."/>
            <person name="Venter J.C."/>
            <person name="Strausberg R.L."/>
            <person name="Brenner S."/>
        </authorList>
    </citation>
    <scope>NUCLEOTIDE SEQUENCE [LARGE SCALE GENOMIC DNA]</scope>
</reference>
<dbReference type="Pfam" id="PF16070">
    <property type="entry name" value="Ig_TMEM132_4th"/>
    <property type="match status" value="1"/>
</dbReference>
<feature type="region of interest" description="Disordered" evidence="6">
    <location>
        <begin position="790"/>
        <end position="885"/>
    </location>
</feature>
<feature type="compositionally biased region" description="Basic and acidic residues" evidence="6">
    <location>
        <begin position="808"/>
        <end position="823"/>
    </location>
</feature>
<dbReference type="OMA" id="GEMVPRR"/>
<reference evidence="17" key="1">
    <citation type="journal article" date="2006" name="Science">
        <title>Ancient noncoding elements conserved in the human genome.</title>
        <authorList>
            <person name="Venkatesh B."/>
            <person name="Kirkness E.F."/>
            <person name="Loh Y.H."/>
            <person name="Halpern A.L."/>
            <person name="Lee A.P."/>
            <person name="Johnson J."/>
            <person name="Dandona N."/>
            <person name="Viswanathan L.D."/>
            <person name="Tay A."/>
            <person name="Venter J.C."/>
            <person name="Strausberg R.L."/>
            <person name="Brenner S."/>
        </authorList>
    </citation>
    <scope>NUCLEOTIDE SEQUENCE [LARGE SCALE GENOMIC DNA]</scope>
</reference>
<dbReference type="Pfam" id="PF23481">
    <property type="entry name" value="Ig_TMEM132_2nd"/>
    <property type="match status" value="1"/>
</dbReference>
<dbReference type="Pfam" id="PF15705">
    <property type="entry name" value="TMEM132_N"/>
    <property type="match status" value="1"/>
</dbReference>
<dbReference type="InterPro" id="IPR031436">
    <property type="entry name" value="TMEM132_C"/>
</dbReference>
<evidence type="ECO:0000256" key="4">
    <source>
        <dbReference type="ARBA" id="ARBA00022989"/>
    </source>
</evidence>
<dbReference type="Pfam" id="PF23486">
    <property type="entry name" value="Ig_TMEM132_5th"/>
    <property type="match status" value="1"/>
</dbReference>
<feature type="domain" description="Transmembrane protein TMEM132 C-terminal" evidence="10">
    <location>
        <begin position="897"/>
        <end position="972"/>
    </location>
</feature>
<feature type="domain" description="Transmembrane protein TMEM132 sixth" evidence="15">
    <location>
        <begin position="657"/>
        <end position="770"/>
    </location>
</feature>
<feature type="domain" description="Transmembrane protein family 132 fourth" evidence="11">
    <location>
        <begin position="419"/>
        <end position="516"/>
    </location>
</feature>
<dbReference type="InterPro" id="IPR055424">
    <property type="entry name" value="Ig_TMEM132_6th"/>
</dbReference>
<dbReference type="Proteomes" id="UP000314986">
    <property type="component" value="Unassembled WGS sequence"/>
</dbReference>
<evidence type="ECO:0000259" key="15">
    <source>
        <dbReference type="Pfam" id="PF23487"/>
    </source>
</evidence>
<evidence type="ECO:0000256" key="3">
    <source>
        <dbReference type="ARBA" id="ARBA00022692"/>
    </source>
</evidence>
<feature type="compositionally biased region" description="Low complexity" evidence="6">
    <location>
        <begin position="1003"/>
        <end position="1017"/>
    </location>
</feature>
<evidence type="ECO:0000259" key="13">
    <source>
        <dbReference type="Pfam" id="PF23481"/>
    </source>
</evidence>
<dbReference type="STRING" id="7868.ENSCMIP00000026855"/>
<dbReference type="Ensembl" id="ENSCMIT00000027286.1">
    <property type="protein sequence ID" value="ENSCMIP00000026855.1"/>
    <property type="gene ID" value="ENSCMIG00000011717.1"/>
</dbReference>
<evidence type="ECO:0000256" key="8">
    <source>
        <dbReference type="SAM" id="SignalP"/>
    </source>
</evidence>
<feature type="domain" description="Transmembrane protein TMEM132 second Ig-like" evidence="13">
    <location>
        <begin position="117"/>
        <end position="250"/>
    </location>
</feature>
<dbReference type="InterPro" id="IPR026307">
    <property type="entry name" value="TMEM132"/>
</dbReference>
<reference evidence="17" key="3">
    <citation type="journal article" date="2014" name="Nature">
        <title>Elephant shark genome provides unique insights into gnathostome evolution.</title>
        <authorList>
            <consortium name="International Elephant Shark Genome Sequencing Consortium"/>
            <person name="Venkatesh B."/>
            <person name="Lee A.P."/>
            <person name="Ravi V."/>
            <person name="Maurya A.K."/>
            <person name="Lian M.M."/>
            <person name="Swann J.B."/>
            <person name="Ohta Y."/>
            <person name="Flajnik M.F."/>
            <person name="Sutoh Y."/>
            <person name="Kasahara M."/>
            <person name="Hoon S."/>
            <person name="Gangu V."/>
            <person name="Roy S.W."/>
            <person name="Irimia M."/>
            <person name="Korzh V."/>
            <person name="Kondrychyn I."/>
            <person name="Lim Z.W."/>
            <person name="Tay B.H."/>
            <person name="Tohari S."/>
            <person name="Kong K.W."/>
            <person name="Ho S."/>
            <person name="Lorente-Galdos B."/>
            <person name="Quilez J."/>
            <person name="Marques-Bonet T."/>
            <person name="Raney B.J."/>
            <person name="Ingham P.W."/>
            <person name="Tay A."/>
            <person name="Hillier L.W."/>
            <person name="Minx P."/>
            <person name="Boehm T."/>
            <person name="Wilson R.K."/>
            <person name="Brenner S."/>
            <person name="Warren W.C."/>
        </authorList>
    </citation>
    <scope>NUCLEOTIDE SEQUENCE [LARGE SCALE GENOMIC DNA]</scope>
</reference>
<organism evidence="16 17">
    <name type="scientific">Callorhinchus milii</name>
    <name type="common">Ghost shark</name>
    <dbReference type="NCBI Taxonomy" id="7868"/>
    <lineage>
        <taxon>Eukaryota</taxon>
        <taxon>Metazoa</taxon>
        <taxon>Chordata</taxon>
        <taxon>Craniata</taxon>
        <taxon>Vertebrata</taxon>
        <taxon>Chondrichthyes</taxon>
        <taxon>Holocephali</taxon>
        <taxon>Chimaeriformes</taxon>
        <taxon>Callorhinchidae</taxon>
        <taxon>Callorhinchus</taxon>
    </lineage>
</organism>
<keyword evidence="3 7" id="KW-0812">Transmembrane</keyword>